<keyword evidence="1" id="KW-0472">Membrane</keyword>
<keyword evidence="1" id="KW-1133">Transmembrane helix</keyword>
<proteinExistence type="predicted"/>
<gene>
    <name evidence="2" type="ORF">MZO42_16490</name>
</gene>
<accession>A0ABU3N7Q0</accession>
<reference evidence="2" key="1">
    <citation type="submission" date="2022-04" db="EMBL/GenBank/DDBJ databases">
        <title>Tomato heritable bacteria conferring resistance against bacterial wilt.</title>
        <authorList>
            <person name="Yin J."/>
        </authorList>
    </citation>
    <scope>NUCLEOTIDE SEQUENCE</scope>
    <source>
        <strain evidence="2">Cra20</strain>
    </source>
</reference>
<protein>
    <recommendedName>
        <fullName evidence="3">DUF4760 domain-containing protein</fullName>
    </recommendedName>
</protein>
<dbReference type="EMBL" id="JALMLT010000004">
    <property type="protein sequence ID" value="MDT8760301.1"/>
    <property type="molecule type" value="Genomic_DNA"/>
</dbReference>
<feature type="transmembrane region" description="Helical" evidence="1">
    <location>
        <begin position="12"/>
        <end position="31"/>
    </location>
</feature>
<name>A0ABU3N7Q0_9SPHN</name>
<comment type="caution">
    <text evidence="2">The sequence shown here is derived from an EMBL/GenBank/DDBJ whole genome shotgun (WGS) entry which is preliminary data.</text>
</comment>
<evidence type="ECO:0000313" key="2">
    <source>
        <dbReference type="EMBL" id="MDT8760301.1"/>
    </source>
</evidence>
<organism evidence="2">
    <name type="scientific">Sphingomonas psychrotolerans</name>
    <dbReference type="NCBI Taxonomy" id="1327635"/>
    <lineage>
        <taxon>Bacteria</taxon>
        <taxon>Pseudomonadati</taxon>
        <taxon>Pseudomonadota</taxon>
        <taxon>Alphaproteobacteria</taxon>
        <taxon>Sphingomonadales</taxon>
        <taxon>Sphingomonadaceae</taxon>
        <taxon>Sphingomonas</taxon>
    </lineage>
</organism>
<keyword evidence="1" id="KW-0812">Transmembrane</keyword>
<sequence>MVTWVDQVQAYSSIASIIIGLISVIFVIASLRQASTALKAQNRSTDVSSVITLFERLDAHWCRFKEAREESKRDFEFGQLIGYYELSCRLFRDRVFQTNAALTLYEHLHDVLNAMLAHPDFKQRFEAVRSQPDNYENIIWLCEQPRRLTAFPHRYERVSAVAT</sequence>
<evidence type="ECO:0008006" key="3">
    <source>
        <dbReference type="Google" id="ProtNLM"/>
    </source>
</evidence>
<evidence type="ECO:0000256" key="1">
    <source>
        <dbReference type="SAM" id="Phobius"/>
    </source>
</evidence>